<reference evidence="2" key="1">
    <citation type="journal article" date="2022" name="Mol. Ecol. Resour.">
        <title>The genomes of chicory, endive, great burdock and yacon provide insights into Asteraceae palaeo-polyploidization history and plant inulin production.</title>
        <authorList>
            <person name="Fan W."/>
            <person name="Wang S."/>
            <person name="Wang H."/>
            <person name="Wang A."/>
            <person name="Jiang F."/>
            <person name="Liu H."/>
            <person name="Zhao H."/>
            <person name="Xu D."/>
            <person name="Zhang Y."/>
        </authorList>
    </citation>
    <scope>NUCLEOTIDE SEQUENCE [LARGE SCALE GENOMIC DNA]</scope>
    <source>
        <strain evidence="2">cv. Yunnan</strain>
    </source>
</reference>
<dbReference type="Proteomes" id="UP001056120">
    <property type="component" value="Linkage Group LG15"/>
</dbReference>
<sequence>MGVWRPLLMFGFLCLEKDNFFGGFKIPLGSIRDPIDRFKDCVGMLKDPLPSLPMVKDAMYEGPRVLVSFESPLHQLLKTHGYRQ</sequence>
<accession>A0ACB9G1Z3</accession>
<name>A0ACB9G1Z3_9ASTR</name>
<comment type="caution">
    <text evidence="1">The sequence shown here is derived from an EMBL/GenBank/DDBJ whole genome shotgun (WGS) entry which is preliminary data.</text>
</comment>
<keyword evidence="2" id="KW-1185">Reference proteome</keyword>
<organism evidence="1 2">
    <name type="scientific">Smallanthus sonchifolius</name>
    <dbReference type="NCBI Taxonomy" id="185202"/>
    <lineage>
        <taxon>Eukaryota</taxon>
        <taxon>Viridiplantae</taxon>
        <taxon>Streptophyta</taxon>
        <taxon>Embryophyta</taxon>
        <taxon>Tracheophyta</taxon>
        <taxon>Spermatophyta</taxon>
        <taxon>Magnoliopsida</taxon>
        <taxon>eudicotyledons</taxon>
        <taxon>Gunneridae</taxon>
        <taxon>Pentapetalae</taxon>
        <taxon>asterids</taxon>
        <taxon>campanulids</taxon>
        <taxon>Asterales</taxon>
        <taxon>Asteraceae</taxon>
        <taxon>Asteroideae</taxon>
        <taxon>Heliantheae alliance</taxon>
        <taxon>Millerieae</taxon>
        <taxon>Smallanthus</taxon>
    </lineage>
</organism>
<gene>
    <name evidence="1" type="ORF">L1987_47297</name>
</gene>
<dbReference type="EMBL" id="CM042032">
    <property type="protein sequence ID" value="KAI3777497.1"/>
    <property type="molecule type" value="Genomic_DNA"/>
</dbReference>
<reference evidence="1 2" key="2">
    <citation type="journal article" date="2022" name="Mol. Ecol. Resour.">
        <title>The genomes of chicory, endive, great burdock and yacon provide insights into Asteraceae paleo-polyploidization history and plant inulin production.</title>
        <authorList>
            <person name="Fan W."/>
            <person name="Wang S."/>
            <person name="Wang H."/>
            <person name="Wang A."/>
            <person name="Jiang F."/>
            <person name="Liu H."/>
            <person name="Zhao H."/>
            <person name="Xu D."/>
            <person name="Zhang Y."/>
        </authorList>
    </citation>
    <scope>NUCLEOTIDE SEQUENCE [LARGE SCALE GENOMIC DNA]</scope>
    <source>
        <strain evidence="2">cv. Yunnan</strain>
        <tissue evidence="1">Leaves</tissue>
    </source>
</reference>
<evidence type="ECO:0000313" key="2">
    <source>
        <dbReference type="Proteomes" id="UP001056120"/>
    </source>
</evidence>
<evidence type="ECO:0000313" key="1">
    <source>
        <dbReference type="EMBL" id="KAI3777497.1"/>
    </source>
</evidence>
<protein>
    <submittedName>
        <fullName evidence="1">Uncharacterized protein</fullName>
    </submittedName>
</protein>
<proteinExistence type="predicted"/>